<proteinExistence type="predicted"/>
<dbReference type="SUPFAM" id="SSF53756">
    <property type="entry name" value="UDP-Glycosyltransferase/glycogen phosphorylase"/>
    <property type="match status" value="1"/>
</dbReference>
<sequence>MKTIIIPVFQGVVALNILRTDVLKGLRQGKNVRIVLLMPNQLRIDYYRSFFPESDDLKYATFPALRERLAGTFFSYLKVYLLRTETMDLKRRYSYYESRNAFRYVVSLLVNRILARPLVRKFARYFDARLGIDDAVKQLFDEFNPAVVFSVHLFGDDEAAILRAAKRLGVPSIGFINSWDKLTSRSIIRILPDYLIVPNKIVKTEAVCFHDIPPEKIFISGAPQFDIYRKLKPTSREDFLKQAGLPITARFFVFCPMGKTFSDSDWQFMLLIDSFLKRKLLPDDLFVLVRFPPNDRVRLGDSSKMDRFVFMIPGVRFSKTRGVDWDMNEADIQSLFDSIYWSELVVCPPSTISIDASILDKPVINLGFDFVPEKSYRSILRFYGATHYRNIMGFGGISLAKDARDLLRLINHYLMNPQDNAEGRSKIVESQVERSDGKAGERIADYILDILAEKDYKMGHDK</sequence>
<dbReference type="AlphaFoldDB" id="A0A1G2P186"/>
<name>A0A1G2P186_9BACT</name>
<comment type="caution">
    <text evidence="1">The sequence shown here is derived from an EMBL/GenBank/DDBJ whole genome shotgun (WGS) entry which is preliminary data.</text>
</comment>
<dbReference type="GO" id="GO:0016020">
    <property type="term" value="C:membrane"/>
    <property type="evidence" value="ECO:0007669"/>
    <property type="project" value="InterPro"/>
</dbReference>
<dbReference type="InterPro" id="IPR007554">
    <property type="entry name" value="Glycerophosphate_synth"/>
</dbReference>
<organism evidence="1 2">
    <name type="scientific">Candidatus Taylorbacteria bacterium RIFCSPLOWO2_02_FULL_46_40</name>
    <dbReference type="NCBI Taxonomy" id="1802329"/>
    <lineage>
        <taxon>Bacteria</taxon>
        <taxon>Candidatus Tayloriibacteriota</taxon>
    </lineage>
</organism>
<dbReference type="InterPro" id="IPR043148">
    <property type="entry name" value="TagF_C"/>
</dbReference>
<dbReference type="Proteomes" id="UP000176429">
    <property type="component" value="Unassembled WGS sequence"/>
</dbReference>
<evidence type="ECO:0000313" key="1">
    <source>
        <dbReference type="EMBL" id="OHA42094.1"/>
    </source>
</evidence>
<accession>A0A1G2P186</accession>
<gene>
    <name evidence="1" type="ORF">A3H68_03255</name>
</gene>
<dbReference type="Gene3D" id="3.40.50.12580">
    <property type="match status" value="1"/>
</dbReference>
<protein>
    <submittedName>
        <fullName evidence="1">Uncharacterized protein</fullName>
    </submittedName>
</protein>
<dbReference type="EMBL" id="MHSH01000012">
    <property type="protein sequence ID" value="OHA42094.1"/>
    <property type="molecule type" value="Genomic_DNA"/>
</dbReference>
<dbReference type="GO" id="GO:0047355">
    <property type="term" value="F:CDP-glycerol glycerophosphotransferase activity"/>
    <property type="evidence" value="ECO:0007669"/>
    <property type="project" value="InterPro"/>
</dbReference>
<dbReference type="Pfam" id="PF04464">
    <property type="entry name" value="Glyphos_transf"/>
    <property type="match status" value="1"/>
</dbReference>
<evidence type="ECO:0000313" key="2">
    <source>
        <dbReference type="Proteomes" id="UP000176429"/>
    </source>
</evidence>
<reference evidence="1 2" key="1">
    <citation type="journal article" date="2016" name="Nat. Commun.">
        <title>Thousands of microbial genomes shed light on interconnected biogeochemical processes in an aquifer system.</title>
        <authorList>
            <person name="Anantharaman K."/>
            <person name="Brown C.T."/>
            <person name="Hug L.A."/>
            <person name="Sharon I."/>
            <person name="Castelle C.J."/>
            <person name="Probst A.J."/>
            <person name="Thomas B.C."/>
            <person name="Singh A."/>
            <person name="Wilkins M.J."/>
            <person name="Karaoz U."/>
            <person name="Brodie E.L."/>
            <person name="Williams K.H."/>
            <person name="Hubbard S.S."/>
            <person name="Banfield J.F."/>
        </authorList>
    </citation>
    <scope>NUCLEOTIDE SEQUENCE [LARGE SCALE GENOMIC DNA]</scope>
</reference>